<dbReference type="CDD" id="cd16936">
    <property type="entry name" value="HATPase_RsbW-like"/>
    <property type="match status" value="1"/>
</dbReference>
<evidence type="ECO:0000256" key="3">
    <source>
        <dbReference type="ARBA" id="ARBA00022777"/>
    </source>
</evidence>
<evidence type="ECO:0000313" key="8">
    <source>
        <dbReference type="Proteomes" id="UP000245697"/>
    </source>
</evidence>
<evidence type="ECO:0000256" key="1">
    <source>
        <dbReference type="ARBA" id="ARBA00022527"/>
    </source>
</evidence>
<dbReference type="Pfam" id="PF03861">
    <property type="entry name" value="ANTAR"/>
    <property type="match status" value="1"/>
</dbReference>
<evidence type="ECO:0000256" key="5">
    <source>
        <dbReference type="ARBA" id="ARBA00023163"/>
    </source>
</evidence>
<dbReference type="Proteomes" id="UP000245697">
    <property type="component" value="Unassembled WGS sequence"/>
</dbReference>
<dbReference type="InterPro" id="IPR005561">
    <property type="entry name" value="ANTAR"/>
</dbReference>
<comment type="caution">
    <text evidence="7">The sequence shown here is derived from an EMBL/GenBank/DDBJ whole genome shotgun (WGS) entry which is preliminary data.</text>
</comment>
<dbReference type="SUPFAM" id="SSF52172">
    <property type="entry name" value="CheY-like"/>
    <property type="match status" value="1"/>
</dbReference>
<dbReference type="GO" id="GO:0003723">
    <property type="term" value="F:RNA binding"/>
    <property type="evidence" value="ECO:0007669"/>
    <property type="project" value="InterPro"/>
</dbReference>
<keyword evidence="5" id="KW-0804">Transcription</keyword>
<dbReference type="SMART" id="SM01012">
    <property type="entry name" value="ANTAR"/>
    <property type="match status" value="1"/>
</dbReference>
<dbReference type="PANTHER" id="PTHR35526">
    <property type="entry name" value="ANTI-SIGMA-F FACTOR RSBW-RELATED"/>
    <property type="match status" value="1"/>
</dbReference>
<dbReference type="Gene3D" id="3.30.565.10">
    <property type="entry name" value="Histidine kinase-like ATPase, C-terminal domain"/>
    <property type="match status" value="1"/>
</dbReference>
<dbReference type="InterPro" id="IPR036388">
    <property type="entry name" value="WH-like_DNA-bd_sf"/>
</dbReference>
<dbReference type="Pfam" id="PF13581">
    <property type="entry name" value="HATPase_c_2"/>
    <property type="match status" value="1"/>
</dbReference>
<keyword evidence="8" id="KW-1185">Reference proteome</keyword>
<proteinExistence type="predicted"/>
<dbReference type="PROSITE" id="PS50921">
    <property type="entry name" value="ANTAR"/>
    <property type="match status" value="1"/>
</dbReference>
<name>A0A316EJW7_9ACTN</name>
<dbReference type="Gene3D" id="3.30.450.40">
    <property type="match status" value="1"/>
</dbReference>
<keyword evidence="4" id="KW-0805">Transcription regulation</keyword>
<dbReference type="Pfam" id="PF13185">
    <property type="entry name" value="GAF_2"/>
    <property type="match status" value="1"/>
</dbReference>
<evidence type="ECO:0000256" key="4">
    <source>
        <dbReference type="ARBA" id="ARBA00023015"/>
    </source>
</evidence>
<keyword evidence="2" id="KW-0808">Transferase</keyword>
<dbReference type="SUPFAM" id="SSF55874">
    <property type="entry name" value="ATPase domain of HSP90 chaperone/DNA topoisomerase II/histidine kinase"/>
    <property type="match status" value="1"/>
</dbReference>
<dbReference type="InterPro" id="IPR011006">
    <property type="entry name" value="CheY-like_superfamily"/>
</dbReference>
<dbReference type="Gene3D" id="1.10.10.10">
    <property type="entry name" value="Winged helix-like DNA-binding domain superfamily/Winged helix DNA-binding domain"/>
    <property type="match status" value="1"/>
</dbReference>
<protein>
    <submittedName>
        <fullName evidence="7">Anti-sigma regulatory factor (Ser/Thr protein kinase)</fullName>
    </submittedName>
</protein>
<dbReference type="InterPro" id="IPR050267">
    <property type="entry name" value="Anti-sigma-factor_SerPK"/>
</dbReference>
<dbReference type="InterPro" id="IPR003594">
    <property type="entry name" value="HATPase_dom"/>
</dbReference>
<dbReference type="PANTHER" id="PTHR35526:SF3">
    <property type="entry name" value="ANTI-SIGMA-F FACTOR RSBW"/>
    <property type="match status" value="1"/>
</dbReference>
<organism evidence="7 8">
    <name type="scientific">Actinoplanes xinjiangensis</name>
    <dbReference type="NCBI Taxonomy" id="512350"/>
    <lineage>
        <taxon>Bacteria</taxon>
        <taxon>Bacillati</taxon>
        <taxon>Actinomycetota</taxon>
        <taxon>Actinomycetes</taxon>
        <taxon>Micromonosporales</taxon>
        <taxon>Micromonosporaceae</taxon>
        <taxon>Actinoplanes</taxon>
    </lineage>
</organism>
<keyword evidence="1" id="KW-0723">Serine/threonine-protein kinase</keyword>
<keyword evidence="3" id="KW-0418">Kinase</keyword>
<evidence type="ECO:0000256" key="2">
    <source>
        <dbReference type="ARBA" id="ARBA00022679"/>
    </source>
</evidence>
<feature type="domain" description="ANTAR" evidence="6">
    <location>
        <begin position="182"/>
        <end position="243"/>
    </location>
</feature>
<dbReference type="InterPro" id="IPR036890">
    <property type="entry name" value="HATPase_C_sf"/>
</dbReference>
<sequence>MRVGDDHDRGTTLDTAPGQAVAQTLMDLSDLLIADYDVMDFLHLLTQRCVELLPGVRAAGITVTDQRGGLRVMAASSEPAHLLELFETETEEGPCIACYVRGTPVTDPDLDERDPRWPRFAARARRDGFRAAHALPVRLRDEVIGVLHLLSARPGPLDDATARTARALANTATLGLLQHRAVEYRQILAEQLQHAVTSRVLIERAKGVIAEHLDLGMAAAFDELRRFARQAGHRLVDVAEAVDAGDFDGPQGTDRRRLRVLIVQRFSFDTLGLLRDGISAAVQRRGLRAEQVYEFVLAVHEAATNAVVHGGGDGRLLLWLAGKDLYAEISDHGTGFDEDHGGVPARPSPEARGGRGLWLIRQVCAGLHIHTGATGTRLLLRYPLDSPLATGRQ</sequence>
<dbReference type="InterPro" id="IPR003018">
    <property type="entry name" value="GAF"/>
</dbReference>
<dbReference type="EMBL" id="QGGR01000040">
    <property type="protein sequence ID" value="PWK30190.1"/>
    <property type="molecule type" value="Genomic_DNA"/>
</dbReference>
<dbReference type="SUPFAM" id="SSF55781">
    <property type="entry name" value="GAF domain-like"/>
    <property type="match status" value="1"/>
</dbReference>
<evidence type="ECO:0000313" key="7">
    <source>
        <dbReference type="EMBL" id="PWK30190.1"/>
    </source>
</evidence>
<dbReference type="AlphaFoldDB" id="A0A316EJW7"/>
<dbReference type="GO" id="GO:0004674">
    <property type="term" value="F:protein serine/threonine kinase activity"/>
    <property type="evidence" value="ECO:0007669"/>
    <property type="project" value="UniProtKB-KW"/>
</dbReference>
<reference evidence="7 8" key="1">
    <citation type="submission" date="2018-05" db="EMBL/GenBank/DDBJ databases">
        <title>Genomic Encyclopedia of Archaeal and Bacterial Type Strains, Phase II (KMG-II): from individual species to whole genera.</title>
        <authorList>
            <person name="Goeker M."/>
        </authorList>
    </citation>
    <scope>NUCLEOTIDE SEQUENCE [LARGE SCALE GENOMIC DNA]</scope>
    <source>
        <strain evidence="7 8">DSM 45184</strain>
    </source>
</reference>
<gene>
    <name evidence="7" type="ORF">BC793_14044</name>
</gene>
<accession>A0A316EJW7</accession>
<dbReference type="InterPro" id="IPR029016">
    <property type="entry name" value="GAF-like_dom_sf"/>
</dbReference>
<evidence type="ECO:0000259" key="6">
    <source>
        <dbReference type="PROSITE" id="PS50921"/>
    </source>
</evidence>